<evidence type="ECO:0000313" key="2">
    <source>
        <dbReference type="EMBL" id="TKW28346.1"/>
    </source>
</evidence>
<feature type="signal peptide" evidence="1">
    <location>
        <begin position="1"/>
        <end position="18"/>
    </location>
</feature>
<dbReference type="Gramene" id="TKW28348">
    <property type="protein sequence ID" value="TKW28348"/>
    <property type="gene ID" value="SEVIR_3G312403v2"/>
</dbReference>
<feature type="chain" id="PRO_5036125675" description="Secreted protein" evidence="1">
    <location>
        <begin position="19"/>
        <end position="115"/>
    </location>
</feature>
<protein>
    <recommendedName>
        <fullName evidence="4">Secreted protein</fullName>
    </recommendedName>
</protein>
<dbReference type="EMBL" id="CM016554">
    <property type="protein sequence ID" value="TKW28348.1"/>
    <property type="molecule type" value="Genomic_DNA"/>
</dbReference>
<dbReference type="Proteomes" id="UP000298652">
    <property type="component" value="Chromosome 3"/>
</dbReference>
<proteinExistence type="predicted"/>
<dbReference type="EMBL" id="CM016554">
    <property type="protein sequence ID" value="TKW28346.1"/>
    <property type="molecule type" value="Genomic_DNA"/>
</dbReference>
<dbReference type="Gramene" id="TKW28347">
    <property type="protein sequence ID" value="TKW28347"/>
    <property type="gene ID" value="SEVIR_3G312403v2"/>
</dbReference>
<name>A0A4V6DD88_SETVI</name>
<dbReference type="AlphaFoldDB" id="A0A4V6DD88"/>
<evidence type="ECO:0000313" key="3">
    <source>
        <dbReference type="Proteomes" id="UP000298652"/>
    </source>
</evidence>
<reference evidence="2 3" key="1">
    <citation type="submission" date="2019-03" db="EMBL/GenBank/DDBJ databases">
        <title>WGS assembly of Setaria viridis.</title>
        <authorList>
            <person name="Huang P."/>
            <person name="Jenkins J."/>
            <person name="Grimwood J."/>
            <person name="Barry K."/>
            <person name="Healey A."/>
            <person name="Mamidi S."/>
            <person name="Sreedasyam A."/>
            <person name="Shu S."/>
            <person name="Feldman M."/>
            <person name="Wu J."/>
            <person name="Yu Y."/>
            <person name="Chen C."/>
            <person name="Johnson J."/>
            <person name="Rokhsar D."/>
            <person name="Baxter I."/>
            <person name="Schmutz J."/>
            <person name="Brutnell T."/>
            <person name="Kellogg E."/>
        </authorList>
    </citation>
    <scope>NUCLEOTIDE SEQUENCE [LARGE SCALE GENOMIC DNA]</scope>
    <source>
        <strain evidence="3">cv. A10</strain>
    </source>
</reference>
<accession>A0A4V6DD88</accession>
<keyword evidence="1" id="KW-0732">Signal</keyword>
<evidence type="ECO:0000256" key="1">
    <source>
        <dbReference type="SAM" id="SignalP"/>
    </source>
</evidence>
<organism evidence="2 3">
    <name type="scientific">Setaria viridis</name>
    <name type="common">Green bristlegrass</name>
    <name type="synonym">Setaria italica subsp. viridis</name>
    <dbReference type="NCBI Taxonomy" id="4556"/>
    <lineage>
        <taxon>Eukaryota</taxon>
        <taxon>Viridiplantae</taxon>
        <taxon>Streptophyta</taxon>
        <taxon>Embryophyta</taxon>
        <taxon>Tracheophyta</taxon>
        <taxon>Spermatophyta</taxon>
        <taxon>Magnoliopsida</taxon>
        <taxon>Liliopsida</taxon>
        <taxon>Poales</taxon>
        <taxon>Poaceae</taxon>
        <taxon>PACMAD clade</taxon>
        <taxon>Panicoideae</taxon>
        <taxon>Panicodae</taxon>
        <taxon>Paniceae</taxon>
        <taxon>Cenchrinae</taxon>
        <taxon>Setaria</taxon>
    </lineage>
</organism>
<gene>
    <name evidence="2" type="ORF">SEVIR_3G312403v2</name>
</gene>
<sequence>MLNLWIVRWLSIYELLFATRTKCFKFFMAETLNHIQAKNKHTLSAQASIDYITLYQMVPFSVSFYNCILTIISTCTRTSYTLLAYRTAKSLPATILYLCHWRLPCWPTAALEYSC</sequence>
<dbReference type="EMBL" id="CM016554">
    <property type="protein sequence ID" value="TKW28347.1"/>
    <property type="molecule type" value="Genomic_DNA"/>
</dbReference>
<keyword evidence="3" id="KW-1185">Reference proteome</keyword>
<evidence type="ECO:0008006" key="4">
    <source>
        <dbReference type="Google" id="ProtNLM"/>
    </source>
</evidence>
<dbReference type="Gramene" id="TKW28346">
    <property type="protein sequence ID" value="TKW28346"/>
    <property type="gene ID" value="SEVIR_3G312403v2"/>
</dbReference>